<evidence type="ECO:0000259" key="3">
    <source>
        <dbReference type="Pfam" id="PF00534"/>
    </source>
</evidence>
<dbReference type="InterPro" id="IPR028098">
    <property type="entry name" value="Glyco_trans_4-like_N"/>
</dbReference>
<dbReference type="Proteomes" id="UP000619536">
    <property type="component" value="Unassembled WGS sequence"/>
</dbReference>
<evidence type="ECO:0000313" key="5">
    <source>
        <dbReference type="EMBL" id="GGI12500.1"/>
    </source>
</evidence>
<gene>
    <name evidence="5" type="ORF">GCM10007377_01270</name>
</gene>
<feature type="domain" description="Glycosyltransferase subfamily 4-like N-terminal" evidence="4">
    <location>
        <begin position="32"/>
        <end position="195"/>
    </location>
</feature>
<dbReference type="RefSeq" id="WP_188354329.1">
    <property type="nucleotide sequence ID" value="NZ_BMDH01000001.1"/>
</dbReference>
<proteinExistence type="predicted"/>
<dbReference type="Gene3D" id="3.40.50.2000">
    <property type="entry name" value="Glycogen Phosphorylase B"/>
    <property type="match status" value="2"/>
</dbReference>
<dbReference type="PANTHER" id="PTHR45947">
    <property type="entry name" value="SULFOQUINOVOSYL TRANSFERASE SQD2"/>
    <property type="match status" value="1"/>
</dbReference>
<dbReference type="SUPFAM" id="SSF53756">
    <property type="entry name" value="UDP-Glycosyltransferase/glycogen phosphorylase"/>
    <property type="match status" value="1"/>
</dbReference>
<dbReference type="EMBL" id="BMDH01000001">
    <property type="protein sequence ID" value="GGI12500.1"/>
    <property type="molecule type" value="Genomic_DNA"/>
</dbReference>
<dbReference type="Pfam" id="PF13439">
    <property type="entry name" value="Glyco_transf_4"/>
    <property type="match status" value="1"/>
</dbReference>
<keyword evidence="6" id="KW-1185">Reference proteome</keyword>
<comment type="caution">
    <text evidence="5">The sequence shown here is derived from an EMBL/GenBank/DDBJ whole genome shotgun (WGS) entry which is preliminary data.</text>
</comment>
<reference evidence="5" key="2">
    <citation type="submission" date="2020-09" db="EMBL/GenBank/DDBJ databases">
        <authorList>
            <person name="Sun Q."/>
            <person name="Sedlacek I."/>
        </authorList>
    </citation>
    <scope>NUCLEOTIDE SEQUENCE</scope>
    <source>
        <strain evidence="5">CCM 8606</strain>
    </source>
</reference>
<evidence type="ECO:0000256" key="1">
    <source>
        <dbReference type="ARBA" id="ARBA00022676"/>
    </source>
</evidence>
<dbReference type="PANTHER" id="PTHR45947:SF3">
    <property type="entry name" value="SULFOQUINOVOSYL TRANSFERASE SQD2"/>
    <property type="match status" value="1"/>
</dbReference>
<accession>A0A8J3EUX6</accession>
<evidence type="ECO:0000313" key="6">
    <source>
        <dbReference type="Proteomes" id="UP000619536"/>
    </source>
</evidence>
<sequence>MQESIIQETEMKASSKPLTIALVLDSFGNRGNGTSNSALQYAAELEKLGARVRLVGIGAGTYAVPERHIPMISRIAAKQQMHFAQVDERVLRACFAGVDVVHIYMPFTFGRAALRVARSMGIPVTAGFHIQPENILYSAGPLRYIPGAVSIIYRLFRHWLYDHVQHIHVPTTMGAKLLHAHGYRANIHVISNGYEPVYTPKAESGTSENAADAADVADVIDATDVTDVKQFHIVASGRLTREKHHITLLRAVARCKHRNSIRVSIAGTGPLLRPLQLAARVLLRAQHGYKRVRCDIGFHEHNTMPDFLRSADLLVHPSLVDLESISVLEATACGVVPVIAQSPLSAASQFALTEHSLFPVRDVQALADAIDWWIEHPHERQIWSGVYAERAVEQYSLVSCAQQFMDMEQQALADAAIYHRDTLKRH</sequence>
<evidence type="ECO:0000259" key="4">
    <source>
        <dbReference type="Pfam" id="PF13439"/>
    </source>
</evidence>
<feature type="domain" description="Glycosyl transferase family 1" evidence="3">
    <location>
        <begin position="227"/>
        <end position="383"/>
    </location>
</feature>
<dbReference type="Pfam" id="PF00534">
    <property type="entry name" value="Glycos_transf_1"/>
    <property type="match status" value="1"/>
</dbReference>
<organism evidence="5 6">
    <name type="scientific">Galliscardovia ingluviei</name>
    <dbReference type="NCBI Taxonomy" id="1769422"/>
    <lineage>
        <taxon>Bacteria</taxon>
        <taxon>Bacillati</taxon>
        <taxon>Actinomycetota</taxon>
        <taxon>Actinomycetes</taxon>
        <taxon>Bifidobacteriales</taxon>
        <taxon>Bifidobacteriaceae</taxon>
        <taxon>Galliscardovia</taxon>
    </lineage>
</organism>
<keyword evidence="1" id="KW-0328">Glycosyltransferase</keyword>
<dbReference type="InterPro" id="IPR050194">
    <property type="entry name" value="Glycosyltransferase_grp1"/>
</dbReference>
<dbReference type="GO" id="GO:0016757">
    <property type="term" value="F:glycosyltransferase activity"/>
    <property type="evidence" value="ECO:0007669"/>
    <property type="project" value="UniProtKB-KW"/>
</dbReference>
<dbReference type="AlphaFoldDB" id="A0A8J3EUX6"/>
<name>A0A8J3EUX6_9BIFI</name>
<reference evidence="5" key="1">
    <citation type="journal article" date="2014" name="Int. J. Syst. Evol. Microbiol.">
        <title>Complete genome sequence of Corynebacterium casei LMG S-19264T (=DSM 44701T), isolated from a smear-ripened cheese.</title>
        <authorList>
            <consortium name="US DOE Joint Genome Institute (JGI-PGF)"/>
            <person name="Walter F."/>
            <person name="Albersmeier A."/>
            <person name="Kalinowski J."/>
            <person name="Ruckert C."/>
        </authorList>
    </citation>
    <scope>NUCLEOTIDE SEQUENCE</scope>
    <source>
        <strain evidence="5">CCM 8606</strain>
    </source>
</reference>
<evidence type="ECO:0000256" key="2">
    <source>
        <dbReference type="ARBA" id="ARBA00022679"/>
    </source>
</evidence>
<dbReference type="GO" id="GO:1901137">
    <property type="term" value="P:carbohydrate derivative biosynthetic process"/>
    <property type="evidence" value="ECO:0007669"/>
    <property type="project" value="UniProtKB-ARBA"/>
</dbReference>
<protein>
    <submittedName>
        <fullName evidence="5">Glycosyl transferase</fullName>
    </submittedName>
</protein>
<dbReference type="InterPro" id="IPR001296">
    <property type="entry name" value="Glyco_trans_1"/>
</dbReference>
<keyword evidence="2 5" id="KW-0808">Transferase</keyword>